<comment type="similarity">
    <text evidence="4">Belongs to the glycosyltransferase group 1 family. Glycosyltransferase 30 subfamily.</text>
</comment>
<evidence type="ECO:0000256" key="8">
    <source>
        <dbReference type="ARBA" id="ARBA00031445"/>
    </source>
</evidence>
<evidence type="ECO:0000256" key="12">
    <source>
        <dbReference type="RuleBase" id="RU365103"/>
    </source>
</evidence>
<dbReference type="PANTHER" id="PTHR42755">
    <property type="entry name" value="3-DEOXY-MANNO-OCTULOSONATE CYTIDYLYLTRANSFERASE"/>
    <property type="match status" value="1"/>
</dbReference>
<dbReference type="GO" id="GO:0009244">
    <property type="term" value="P:lipopolysaccharide core region biosynthetic process"/>
    <property type="evidence" value="ECO:0007669"/>
    <property type="project" value="UniProtKB-UniRule"/>
</dbReference>
<evidence type="ECO:0000256" key="3">
    <source>
        <dbReference type="ARBA" id="ARBA00004713"/>
    </source>
</evidence>
<dbReference type="Gene3D" id="3.40.50.11720">
    <property type="entry name" value="3-Deoxy-D-manno-octulosonic-acid transferase, N-terminal domain"/>
    <property type="match status" value="1"/>
</dbReference>
<dbReference type="InterPro" id="IPR038107">
    <property type="entry name" value="Glycos_transf_N_sf"/>
</dbReference>
<dbReference type="InterPro" id="IPR039901">
    <property type="entry name" value="Kdotransferase"/>
</dbReference>
<evidence type="ECO:0000256" key="11">
    <source>
        <dbReference type="PIRSR" id="PIRSR639901-2"/>
    </source>
</evidence>
<sequence length="429" mass="46860">MSALPLSLRVYAAGTSLFGPFARLLLEQRARRGKEERTRIGERRGEPSAARPPGRLAWLHGASVGETLSLVPLVERLTQRGLNVLVTSGTVTSARLLERRLPPGACYQFVPLDVPSYVRRFLDHWRPDLVLIAESEIWPNMLMEADRRAIPLVLVNARMSERSFRRWQRMRGMIEAVLSRFDLCLAQTTADADRLARLGAPRVGVAGNLKFDVPPPPADPLRVSALNGVIAGRPVWIAASTHPGEEEIVAAVHRAIAPHFPGLLTIIAPRHPQRGAEIVEIAADFELRAVQRSRGLEPEKGADVYVADTMGELGLFYRVAPVVFVGKSLVGDGGQNPIEPAKLGAAILHGPHVQNFADVYAALDRDGGSLAIPDAQELANTLMRLLNDGAKLRRMARAAAATVEELGGAMDRTMAAIEPYLMQMRLEAR</sequence>
<dbReference type="SUPFAM" id="SSF53756">
    <property type="entry name" value="UDP-Glycosyltransferase/glycogen phosphorylase"/>
    <property type="match status" value="1"/>
</dbReference>
<dbReference type="GO" id="GO:0005886">
    <property type="term" value="C:plasma membrane"/>
    <property type="evidence" value="ECO:0007669"/>
    <property type="project" value="UniProtKB-SubCell"/>
</dbReference>
<dbReference type="EMBL" id="CP157484">
    <property type="protein sequence ID" value="XBO39729.1"/>
    <property type="molecule type" value="Genomic_DNA"/>
</dbReference>
<evidence type="ECO:0000256" key="1">
    <source>
        <dbReference type="ARBA" id="ARBA00003394"/>
    </source>
</evidence>
<organism evidence="14">
    <name type="scientific">Alsobacter sp. KACC 23698</name>
    <dbReference type="NCBI Taxonomy" id="3149229"/>
    <lineage>
        <taxon>Bacteria</taxon>
        <taxon>Pseudomonadati</taxon>
        <taxon>Pseudomonadota</taxon>
        <taxon>Alphaproteobacteria</taxon>
        <taxon>Hyphomicrobiales</taxon>
        <taxon>Alsobacteraceae</taxon>
        <taxon>Alsobacter</taxon>
    </lineage>
</organism>
<keyword evidence="12" id="KW-1003">Cell membrane</keyword>
<comment type="function">
    <text evidence="1 12">Involved in lipopolysaccharide (LPS) biosynthesis. Catalyzes the transfer of 3-deoxy-D-manno-octulosonate (Kdo) residue(s) from CMP-Kdo to lipid IV(A), the tetraacyldisaccharide-1,4'-bisphosphate precursor of lipid A.</text>
</comment>
<accession>A0AAU7JIA9</accession>
<evidence type="ECO:0000259" key="13">
    <source>
        <dbReference type="Pfam" id="PF04413"/>
    </source>
</evidence>
<name>A0AAU7JIA9_9HYPH</name>
<comment type="catalytic activity">
    <reaction evidence="9 12">
        <text>lipid IVA (E. coli) + CMP-3-deoxy-beta-D-manno-octulosonate = alpha-Kdo-(2-&gt;6)-lipid IVA (E. coli) + CMP + H(+)</text>
        <dbReference type="Rhea" id="RHEA:28066"/>
        <dbReference type="ChEBI" id="CHEBI:15378"/>
        <dbReference type="ChEBI" id="CHEBI:58603"/>
        <dbReference type="ChEBI" id="CHEBI:60364"/>
        <dbReference type="ChEBI" id="CHEBI:60377"/>
        <dbReference type="ChEBI" id="CHEBI:85987"/>
        <dbReference type="EC" id="2.4.99.12"/>
    </reaction>
</comment>
<keyword evidence="14" id="KW-0328">Glycosyltransferase</keyword>
<dbReference type="AlphaFoldDB" id="A0AAU7JIA9"/>
<dbReference type="GO" id="GO:0009245">
    <property type="term" value="P:lipid A biosynthetic process"/>
    <property type="evidence" value="ECO:0007669"/>
    <property type="project" value="TreeGrafter"/>
</dbReference>
<dbReference type="GO" id="GO:0043842">
    <property type="term" value="F:Kdo transferase activity"/>
    <property type="evidence" value="ECO:0007669"/>
    <property type="project" value="UniProtKB-EC"/>
</dbReference>
<comment type="pathway">
    <text evidence="3 12">Bacterial outer membrane biogenesis; LPS core biosynthesis.</text>
</comment>
<evidence type="ECO:0000256" key="2">
    <source>
        <dbReference type="ARBA" id="ARBA00004388"/>
    </source>
</evidence>
<keyword evidence="12" id="KW-0448">Lipopolysaccharide biosynthesis</keyword>
<dbReference type="Pfam" id="PF04413">
    <property type="entry name" value="Glycos_transf_N"/>
    <property type="match status" value="1"/>
</dbReference>
<dbReference type="Gene3D" id="3.40.50.2000">
    <property type="entry name" value="Glycogen Phosphorylase B"/>
    <property type="match status" value="1"/>
</dbReference>
<feature type="site" description="Transition state stabilizer" evidence="11">
    <location>
        <position position="210"/>
    </location>
</feature>
<comment type="subcellular location">
    <subcellularLocation>
        <location evidence="2">Cell inner membrane</location>
        <topology evidence="2">Single-pass membrane protein</topology>
        <orientation evidence="2">Cytoplasmic side</orientation>
    </subcellularLocation>
    <subcellularLocation>
        <location evidence="12">Cell membrane</location>
    </subcellularLocation>
</comment>
<dbReference type="RefSeq" id="WP_406856576.1">
    <property type="nucleotide sequence ID" value="NZ_CP157484.1"/>
</dbReference>
<keyword evidence="12" id="KW-0472">Membrane</keyword>
<feature type="site" description="Transition state stabilizer" evidence="11">
    <location>
        <position position="134"/>
    </location>
</feature>
<evidence type="ECO:0000256" key="9">
    <source>
        <dbReference type="ARBA" id="ARBA00049183"/>
    </source>
</evidence>
<proteinExistence type="inferred from homology"/>
<evidence type="ECO:0000256" key="10">
    <source>
        <dbReference type="PIRSR" id="PIRSR639901-1"/>
    </source>
</evidence>
<dbReference type="InterPro" id="IPR007507">
    <property type="entry name" value="Glycos_transf_N"/>
</dbReference>
<dbReference type="FunFam" id="3.40.50.11720:FF:000001">
    <property type="entry name" value="3-deoxy-D-manno-octulosonic acid transferase"/>
    <property type="match status" value="1"/>
</dbReference>
<evidence type="ECO:0000256" key="5">
    <source>
        <dbReference type="ARBA" id="ARBA00012621"/>
    </source>
</evidence>
<evidence type="ECO:0000256" key="6">
    <source>
        <dbReference type="ARBA" id="ARBA00019077"/>
    </source>
</evidence>
<evidence type="ECO:0000313" key="14">
    <source>
        <dbReference type="EMBL" id="XBO39729.1"/>
    </source>
</evidence>
<feature type="domain" description="3-deoxy-D-manno-octulosonic-acid transferase N-terminal" evidence="13">
    <location>
        <begin position="39"/>
        <end position="213"/>
    </location>
</feature>
<dbReference type="PANTHER" id="PTHR42755:SF1">
    <property type="entry name" value="3-DEOXY-D-MANNO-OCTULOSONIC ACID TRANSFERASE, MITOCHONDRIAL-RELATED"/>
    <property type="match status" value="1"/>
</dbReference>
<dbReference type="FunFam" id="3.40.50.2000:FF:000032">
    <property type="entry name" value="3-deoxy-D-manno-octulosonic acid transferase"/>
    <property type="match status" value="1"/>
</dbReference>
<keyword evidence="7 12" id="KW-0808">Transferase</keyword>
<feature type="active site" description="Proton acceptor" evidence="10">
    <location>
        <position position="66"/>
    </location>
</feature>
<gene>
    <name evidence="14" type="ORF">ABEG18_02790</name>
</gene>
<dbReference type="EC" id="2.4.99.12" evidence="5 12"/>
<protein>
    <recommendedName>
        <fullName evidence="6 12">3-deoxy-D-manno-octulosonic acid transferase</fullName>
        <shortName evidence="12">Kdo transferase</shortName>
        <ecNumber evidence="5 12">2.4.99.12</ecNumber>
    </recommendedName>
    <alternativeName>
        <fullName evidence="8 12">Lipid IV(A) 3-deoxy-D-manno-octulosonic acid transferase</fullName>
    </alternativeName>
</protein>
<evidence type="ECO:0000256" key="7">
    <source>
        <dbReference type="ARBA" id="ARBA00022679"/>
    </source>
</evidence>
<reference evidence="14" key="1">
    <citation type="submission" date="2024-05" db="EMBL/GenBank/DDBJ databases">
        <authorList>
            <person name="Kim S."/>
            <person name="Heo J."/>
            <person name="Choi H."/>
            <person name="Choi Y."/>
            <person name="Kwon S.-W."/>
            <person name="Kim Y."/>
        </authorList>
    </citation>
    <scope>NUCLEOTIDE SEQUENCE</scope>
    <source>
        <strain evidence="14">KACC 23698</strain>
    </source>
</reference>
<evidence type="ECO:0000256" key="4">
    <source>
        <dbReference type="ARBA" id="ARBA00006380"/>
    </source>
</evidence>